<dbReference type="EMBL" id="NMUH01010685">
    <property type="protein sequence ID" value="MQM21173.1"/>
    <property type="molecule type" value="Genomic_DNA"/>
</dbReference>
<gene>
    <name evidence="3" type="ORF">Taro_054207</name>
</gene>
<dbReference type="Proteomes" id="UP000652761">
    <property type="component" value="Unassembled WGS sequence"/>
</dbReference>
<feature type="region of interest" description="Disordered" evidence="1">
    <location>
        <begin position="308"/>
        <end position="330"/>
    </location>
</feature>
<organism evidence="3 4">
    <name type="scientific">Colocasia esculenta</name>
    <name type="common">Wild taro</name>
    <name type="synonym">Arum esculentum</name>
    <dbReference type="NCBI Taxonomy" id="4460"/>
    <lineage>
        <taxon>Eukaryota</taxon>
        <taxon>Viridiplantae</taxon>
        <taxon>Streptophyta</taxon>
        <taxon>Embryophyta</taxon>
        <taxon>Tracheophyta</taxon>
        <taxon>Spermatophyta</taxon>
        <taxon>Magnoliopsida</taxon>
        <taxon>Liliopsida</taxon>
        <taxon>Araceae</taxon>
        <taxon>Aroideae</taxon>
        <taxon>Colocasieae</taxon>
        <taxon>Colocasia</taxon>
    </lineage>
</organism>
<dbReference type="OrthoDB" id="783749at2759"/>
<sequence>MVVTYGPLIVNNHARFGYLATPIVFGDFPVVVGSPFFLGVVPARQEEDTIQGSSIHKSTKKNGRMHASIEVHPATVNKGLDINDPSNIMPPQVEALQNIAIQRHEIKKMVEDMFAQQGEGIQAMGLYSVPFPVHHQLKKLPEACPKVPKLPKYDGHGAPQEHVAHYTIAMGNLASDESYLLRYFTTSLTGVAFQWYSKLKSGSVTDWADMQKKFYDRFQTAERKVSLAELCTLKQKKGESAIDFIRRWRELSMGCDNPPVQGDAVTICRRGLTTAINEKLLGANIRSFDQLNFAVTEIEMFLTEQTTHAPHKGKLPKERNPPAKEVNTVDFLPGSETKGAAIPTTSKKKLEPKPQAQIILRLALHAICLKILPGLILRQDPGVKAQGKQYKEFKGNSINCNKANKSCAKILQSIERRQD</sequence>
<dbReference type="Pfam" id="PF03732">
    <property type="entry name" value="Retrotrans_gag"/>
    <property type="match status" value="1"/>
</dbReference>
<dbReference type="InterPro" id="IPR005162">
    <property type="entry name" value="Retrotrans_gag_dom"/>
</dbReference>
<name>A0A843XPS9_COLES</name>
<feature type="domain" description="Retrotransposon gag" evidence="2">
    <location>
        <begin position="183"/>
        <end position="273"/>
    </location>
</feature>
<keyword evidence="4" id="KW-1185">Reference proteome</keyword>
<dbReference type="AlphaFoldDB" id="A0A843XPS9"/>
<evidence type="ECO:0000256" key="1">
    <source>
        <dbReference type="SAM" id="MobiDB-lite"/>
    </source>
</evidence>
<evidence type="ECO:0000313" key="3">
    <source>
        <dbReference type="EMBL" id="MQM21173.1"/>
    </source>
</evidence>
<feature type="non-terminal residue" evidence="3">
    <location>
        <position position="1"/>
    </location>
</feature>
<accession>A0A843XPS9</accession>
<evidence type="ECO:0000313" key="4">
    <source>
        <dbReference type="Proteomes" id="UP000652761"/>
    </source>
</evidence>
<dbReference type="PANTHER" id="PTHR33223:SF11">
    <property type="entry name" value="ELEMENT PROTEIN, PUTATIVE-RELATED"/>
    <property type="match status" value="1"/>
</dbReference>
<evidence type="ECO:0000259" key="2">
    <source>
        <dbReference type="Pfam" id="PF03732"/>
    </source>
</evidence>
<protein>
    <recommendedName>
        <fullName evidence="2">Retrotransposon gag domain-containing protein</fullName>
    </recommendedName>
</protein>
<proteinExistence type="predicted"/>
<dbReference type="PANTHER" id="PTHR33223">
    <property type="entry name" value="CCHC-TYPE DOMAIN-CONTAINING PROTEIN"/>
    <property type="match status" value="1"/>
</dbReference>
<comment type="caution">
    <text evidence="3">The sequence shown here is derived from an EMBL/GenBank/DDBJ whole genome shotgun (WGS) entry which is preliminary data.</text>
</comment>
<reference evidence="3" key="1">
    <citation type="submission" date="2017-07" db="EMBL/GenBank/DDBJ databases">
        <title>Taro Niue Genome Assembly and Annotation.</title>
        <authorList>
            <person name="Atibalentja N."/>
            <person name="Keating K."/>
            <person name="Fields C.J."/>
        </authorList>
    </citation>
    <scope>NUCLEOTIDE SEQUENCE</scope>
    <source>
        <strain evidence="3">Niue_2</strain>
        <tissue evidence="3">Leaf</tissue>
    </source>
</reference>